<dbReference type="VEuPathDB" id="AmoebaDB:NfTy_024640"/>
<dbReference type="OrthoDB" id="10437773at2759"/>
<evidence type="ECO:0000313" key="1">
    <source>
        <dbReference type="EMBL" id="KAF0985208.1"/>
    </source>
</evidence>
<dbReference type="VEuPathDB" id="AmoebaDB:FDP41_000247"/>
<protein>
    <recommendedName>
        <fullName evidence="3">F-box domain-containing protein</fullName>
    </recommendedName>
</protein>
<keyword evidence="2" id="KW-1185">Reference proteome</keyword>
<accession>A0A6A5CJ16</accession>
<dbReference type="Proteomes" id="UP000444721">
    <property type="component" value="Unassembled WGS sequence"/>
</dbReference>
<comment type="caution">
    <text evidence="1">The sequence shown here is derived from an EMBL/GenBank/DDBJ whole genome shotgun (WGS) entry which is preliminary data.</text>
</comment>
<evidence type="ECO:0008006" key="3">
    <source>
        <dbReference type="Google" id="ProtNLM"/>
    </source>
</evidence>
<proteinExistence type="predicted"/>
<gene>
    <name evidence="1" type="ORF">FDP41_000247</name>
</gene>
<dbReference type="InterPro" id="IPR036047">
    <property type="entry name" value="F-box-like_dom_sf"/>
</dbReference>
<name>A0A6A5CJ16_NAEFO</name>
<dbReference type="EMBL" id="VFQX01000001">
    <property type="protein sequence ID" value="KAF0985208.1"/>
    <property type="molecule type" value="Genomic_DNA"/>
</dbReference>
<dbReference type="VEuPathDB" id="AmoebaDB:NF0060780"/>
<organism evidence="1 2">
    <name type="scientific">Naegleria fowleri</name>
    <name type="common">Brain eating amoeba</name>
    <dbReference type="NCBI Taxonomy" id="5763"/>
    <lineage>
        <taxon>Eukaryota</taxon>
        <taxon>Discoba</taxon>
        <taxon>Heterolobosea</taxon>
        <taxon>Tetramitia</taxon>
        <taxon>Eutetramitia</taxon>
        <taxon>Vahlkampfiidae</taxon>
        <taxon>Naegleria</taxon>
    </lineage>
</organism>
<dbReference type="SUPFAM" id="SSF81383">
    <property type="entry name" value="F-box domain"/>
    <property type="match status" value="1"/>
</dbReference>
<dbReference type="RefSeq" id="XP_044569921.1">
    <property type="nucleotide sequence ID" value="XM_044705667.1"/>
</dbReference>
<sequence>MNESGEERDQESDLCVVEWLSERDLNNSKSDWDLIALNASSLIAWIQRIEKSIHKITLNYFTKYCDVKKSIKDEIALERAQFISDQDWQELSFKLEMKDGSIIEIELSSDMDYLKEFLQLQQQTLSNDITPTPPQYFEKDELVLAPLILLQTIKESHIIFPVGDVQKHLKDLQILKYLARSYNLSTFERGDFFEHLDTDDPLMKFFYNRFVKTLWASLIPEKIRACTNMDLLQQDKPLDESDFENAILDIDEMVKFKDDHLITLKGDVADIYEMQETTNFEGYYSTNAISYGDSSVADWLSEEVMLVALAEFIVPKVMGFDMISEIVLKSIQFLWNKYSRTNVAWSIADHMAFVYSESLSKLKASEEMVMEKFDENKNSTDMYLTKSDYCGIHELIPSTSEYHNEGLSLFSSRFFLNSDVLFHIFEYIPQFETLKNLQLLNKECYQFMNGSIFWKKIFFHHWPVASHYVSSISEQMTDDDDTSITFMPFAAPFETNLHSCRDYGGYRPGDSKCWGYQSVLDFSIHIDSIQLISTSEKSKLWNASVTECSFGGIGDRQSLNDEKYKAIVGPFYASKIDQRDALSVLSLLLSFMGTAGSGSILIDMVSLMNNYADERSYWN</sequence>
<dbReference type="AlphaFoldDB" id="A0A6A5CJ16"/>
<reference evidence="1 2" key="1">
    <citation type="journal article" date="2019" name="Sci. Rep.">
        <title>Nanopore sequencing improves the draft genome of the human pathogenic amoeba Naegleria fowleri.</title>
        <authorList>
            <person name="Liechti N."/>
            <person name="Schurch N."/>
            <person name="Bruggmann R."/>
            <person name="Wittwer M."/>
        </authorList>
    </citation>
    <scope>NUCLEOTIDE SEQUENCE [LARGE SCALE GENOMIC DNA]</scope>
    <source>
        <strain evidence="1 2">ATCC 30894</strain>
    </source>
</reference>
<dbReference type="GeneID" id="68107465"/>
<evidence type="ECO:0000313" key="2">
    <source>
        <dbReference type="Proteomes" id="UP000444721"/>
    </source>
</evidence>